<dbReference type="CDD" id="cd05930">
    <property type="entry name" value="A_NRPS"/>
    <property type="match status" value="1"/>
</dbReference>
<evidence type="ECO:0000256" key="1">
    <source>
        <dbReference type="ARBA" id="ARBA00001957"/>
    </source>
</evidence>
<evidence type="ECO:0000256" key="4">
    <source>
        <dbReference type="ARBA" id="ARBA00022679"/>
    </source>
</evidence>
<keyword evidence="9" id="KW-1185">Reference proteome</keyword>
<dbReference type="Pfam" id="PF00501">
    <property type="entry name" value="AMP-binding"/>
    <property type="match status" value="1"/>
</dbReference>
<dbReference type="FunFam" id="3.40.50.12780:FF:000012">
    <property type="entry name" value="Non-ribosomal peptide synthetase"/>
    <property type="match status" value="1"/>
</dbReference>
<dbReference type="InterPro" id="IPR023213">
    <property type="entry name" value="CAT-like_dom_sf"/>
</dbReference>
<dbReference type="SUPFAM" id="SSF55469">
    <property type="entry name" value="FMN-dependent nitroreductase-like"/>
    <property type="match status" value="1"/>
</dbReference>
<gene>
    <name evidence="8" type="ORF">FHS29_000335</name>
</gene>
<dbReference type="GO" id="GO:0044550">
    <property type="term" value="P:secondary metabolite biosynthetic process"/>
    <property type="evidence" value="ECO:0007669"/>
    <property type="project" value="UniProtKB-ARBA"/>
</dbReference>
<dbReference type="SUPFAM" id="SSF53901">
    <property type="entry name" value="Thiolase-like"/>
    <property type="match status" value="1"/>
</dbReference>
<dbReference type="Pfam" id="PF00109">
    <property type="entry name" value="ketoacyl-synt"/>
    <property type="match status" value="1"/>
</dbReference>
<evidence type="ECO:0000256" key="3">
    <source>
        <dbReference type="ARBA" id="ARBA00022553"/>
    </source>
</evidence>
<evidence type="ECO:0000313" key="9">
    <source>
        <dbReference type="Proteomes" id="UP000547510"/>
    </source>
</evidence>
<feature type="domain" description="Carrier" evidence="6">
    <location>
        <begin position="2"/>
        <end position="78"/>
    </location>
</feature>
<keyword evidence="2" id="KW-0596">Phosphopantetheine</keyword>
<dbReference type="CDD" id="cd00833">
    <property type="entry name" value="PKS"/>
    <property type="match status" value="1"/>
</dbReference>
<dbReference type="InterPro" id="IPR029479">
    <property type="entry name" value="Nitroreductase"/>
</dbReference>
<evidence type="ECO:0000256" key="5">
    <source>
        <dbReference type="SAM" id="MobiDB-lite"/>
    </source>
</evidence>
<dbReference type="GO" id="GO:0031177">
    <property type="term" value="F:phosphopantetheine binding"/>
    <property type="evidence" value="ECO:0007669"/>
    <property type="project" value="InterPro"/>
</dbReference>
<dbReference type="Gene3D" id="3.30.559.30">
    <property type="entry name" value="Nonribosomal peptide synthetase, condensation domain"/>
    <property type="match status" value="2"/>
</dbReference>
<dbReference type="InterPro" id="IPR036736">
    <property type="entry name" value="ACP-like_sf"/>
</dbReference>
<dbReference type="InterPro" id="IPR014030">
    <property type="entry name" value="Ketoacyl_synth_N"/>
</dbReference>
<comment type="cofactor">
    <cofactor evidence="1">
        <name>pantetheine 4'-phosphate</name>
        <dbReference type="ChEBI" id="CHEBI:47942"/>
    </cofactor>
</comment>
<dbReference type="InterPro" id="IPR009081">
    <property type="entry name" value="PP-bd_ACP"/>
</dbReference>
<dbReference type="SMART" id="SM00823">
    <property type="entry name" value="PKS_PP"/>
    <property type="match status" value="2"/>
</dbReference>
<dbReference type="InterPro" id="IPR020806">
    <property type="entry name" value="PKS_PP-bd"/>
</dbReference>
<dbReference type="Pfam" id="PF13193">
    <property type="entry name" value="AMP-binding_C"/>
    <property type="match status" value="1"/>
</dbReference>
<keyword evidence="3" id="KW-0597">Phosphoprotein</keyword>
<dbReference type="Pfam" id="PF00881">
    <property type="entry name" value="Nitroreductase"/>
    <property type="match status" value="1"/>
</dbReference>
<organism evidence="8 9">
    <name type="scientific">Saccharothrix tamanrassetensis</name>
    <dbReference type="NCBI Taxonomy" id="1051531"/>
    <lineage>
        <taxon>Bacteria</taxon>
        <taxon>Bacillati</taxon>
        <taxon>Actinomycetota</taxon>
        <taxon>Actinomycetes</taxon>
        <taxon>Pseudonocardiales</taxon>
        <taxon>Pseudonocardiaceae</taxon>
        <taxon>Saccharothrix</taxon>
    </lineage>
</organism>
<dbReference type="InterPro" id="IPR025110">
    <property type="entry name" value="AMP-bd_C"/>
</dbReference>
<evidence type="ECO:0000259" key="7">
    <source>
        <dbReference type="PROSITE" id="PS52004"/>
    </source>
</evidence>
<dbReference type="GO" id="GO:0005737">
    <property type="term" value="C:cytoplasm"/>
    <property type="evidence" value="ECO:0007669"/>
    <property type="project" value="TreeGrafter"/>
</dbReference>
<feature type="domain" description="Ketosynthase family 3 (KS3)" evidence="7">
    <location>
        <begin position="1745"/>
        <end position="2143"/>
    </location>
</feature>
<dbReference type="InterPro" id="IPR020841">
    <property type="entry name" value="PKS_Beta-ketoAc_synthase_dom"/>
</dbReference>
<protein>
    <submittedName>
        <fullName evidence="8">Amino acid adenylation domain-containing protein</fullName>
    </submittedName>
</protein>
<dbReference type="Proteomes" id="UP000547510">
    <property type="component" value="Unassembled WGS sequence"/>
</dbReference>
<feature type="domain" description="Carrier" evidence="6">
    <location>
        <begin position="1414"/>
        <end position="1488"/>
    </location>
</feature>
<dbReference type="InterPro" id="IPR016039">
    <property type="entry name" value="Thiolase-like"/>
</dbReference>
<dbReference type="PANTHER" id="PTHR45527">
    <property type="entry name" value="NONRIBOSOMAL PEPTIDE SYNTHETASE"/>
    <property type="match status" value="1"/>
</dbReference>
<dbReference type="Gene3D" id="3.40.50.980">
    <property type="match status" value="2"/>
</dbReference>
<comment type="caution">
    <text evidence="8">The sequence shown here is derived from an EMBL/GenBank/DDBJ whole genome shotgun (WGS) entry which is preliminary data.</text>
</comment>
<evidence type="ECO:0000256" key="2">
    <source>
        <dbReference type="ARBA" id="ARBA00022450"/>
    </source>
</evidence>
<dbReference type="Pfam" id="PF00668">
    <property type="entry name" value="Condensation"/>
    <property type="match status" value="1"/>
</dbReference>
<dbReference type="PROSITE" id="PS50075">
    <property type="entry name" value="CARRIER"/>
    <property type="match status" value="2"/>
</dbReference>
<dbReference type="Gene3D" id="3.30.559.10">
    <property type="entry name" value="Chloramphenicol acetyltransferase-like domain"/>
    <property type="match status" value="2"/>
</dbReference>
<evidence type="ECO:0000259" key="6">
    <source>
        <dbReference type="PROSITE" id="PS50075"/>
    </source>
</evidence>
<dbReference type="Pfam" id="PF02801">
    <property type="entry name" value="Ketoacyl-synt_C"/>
    <property type="match status" value="1"/>
</dbReference>
<evidence type="ECO:0000313" key="8">
    <source>
        <dbReference type="EMBL" id="MBB5953765.1"/>
    </source>
</evidence>
<dbReference type="GO" id="GO:0016874">
    <property type="term" value="F:ligase activity"/>
    <property type="evidence" value="ECO:0007669"/>
    <property type="project" value="UniProtKB-KW"/>
</dbReference>
<reference evidence="8 9" key="1">
    <citation type="submission" date="2020-08" db="EMBL/GenBank/DDBJ databases">
        <title>Genomic Encyclopedia of Type Strains, Phase III (KMG-III): the genomes of soil and plant-associated and newly described type strains.</title>
        <authorList>
            <person name="Whitman W."/>
        </authorList>
    </citation>
    <scope>NUCLEOTIDE SEQUENCE [LARGE SCALE GENOMIC DNA]</scope>
    <source>
        <strain evidence="8 9">CECT 8640</strain>
    </source>
</reference>
<dbReference type="EMBL" id="JACHJN010000001">
    <property type="protein sequence ID" value="MBB5953765.1"/>
    <property type="molecule type" value="Genomic_DNA"/>
</dbReference>
<dbReference type="InterPro" id="IPR010071">
    <property type="entry name" value="AA_adenyl_dom"/>
</dbReference>
<dbReference type="CDD" id="cd02142">
    <property type="entry name" value="McbC_SagB-like_oxidoreductase"/>
    <property type="match status" value="1"/>
</dbReference>
<dbReference type="FunFam" id="3.30.300.30:FF:000010">
    <property type="entry name" value="Enterobactin synthetase component F"/>
    <property type="match status" value="1"/>
</dbReference>
<dbReference type="InterPro" id="IPR045851">
    <property type="entry name" value="AMP-bd_C_sf"/>
</dbReference>
<dbReference type="SUPFAM" id="SSF52777">
    <property type="entry name" value="CoA-dependent acyltransferases"/>
    <property type="match status" value="4"/>
</dbReference>
<dbReference type="Gene3D" id="2.30.38.10">
    <property type="entry name" value="Luciferase, Domain 3"/>
    <property type="match status" value="1"/>
</dbReference>
<dbReference type="Gene3D" id="1.10.1200.10">
    <property type="entry name" value="ACP-like"/>
    <property type="match status" value="2"/>
</dbReference>
<dbReference type="InterPro" id="IPR000415">
    <property type="entry name" value="Nitroreductase-like"/>
</dbReference>
<dbReference type="PANTHER" id="PTHR45527:SF1">
    <property type="entry name" value="FATTY ACID SYNTHASE"/>
    <property type="match status" value="1"/>
</dbReference>
<sequence length="2148" mass="230744">MGEQTDATGTILGVLAEVLPPGTTVDPDTSFTSLGLSSLAAARLLLEVGTALDVELPMDAIRTCANARELAALAQAATTGGGLLPSVHAEPDRRHEPFPLTPLQEAYLLGKSLGPDAAGCHVYREFDVPDLDVDRLRAAWARLIDHHDALRLRITPNGKQEIAAKAPTWTLVQGDDADEVRNTLSRRVYQPNDTPLWTLGATKNVVHLSIDALITDGTGLELLVEQLWACYEDPDHELPTSEYGVRDLVVALAEHRSGDGYRASLDYWVERLRDMPAGPALSAAEPTDDTRVPHTASLTPKEWAAVTSFAGVAGVSPTSLVLTVFIEALQRACADPDFSLVLTTNSRLRLPGAADTVVGPFTSTSVFIARPTTAMPLAEAARSVHDRLRADLDHAGVPGVAALRELRARKLPAPSSLPVVFTSLLDVGGGRADGRYALSQTTGVTLDAQLWERDGGLHVRWDVLESAFPPGVVAGVFAWFVNALRWLWPGGTTGARPLNDLQQAYFVARSTEGVGPWSGCQVVHGFRVAELDPPRLEQAWLGMLADHEVLRTVVTHDGTLVVHDTVPDRWHIPVSSGWPQRDMVGRAYPLGRLPQGEVRVSRDEEGEATVHVAFDLLVADGRSIHLMLRELMHRYADPDRPVAGSAPYAEYLAERRGSVAAARQHWRDRLAELPAGPVVPDTTGPRRRLTGTVTGWAQCREHARARGVSLDAVILAVLTDALSAHFTEDFAVPLVRWTPATERFRPAELTALSWVPRAEPGSPVEVAAARIHRQLTEDAEADAVSGLTELRKAVLRRRRSGVESGYPVVCTGLLELADVPLPEGVTAGPWLTCTPDVALDCIAIDEGDELRIFWDAAESAFPEAVVTGLFDDYRRGLQRLVDDAEWSADRRTDSELDLVVHRWNDTAAEFPHDGPVHLLFEDQVRRQPDAIAVRGRAGTTTYAELNAAANGIAVRLRELGVGAGSVVGISVRRGPMMVAAVFGVLKAGGAYLPVEPSLPPARAATMLADAGATVLVTTSNLAAPVDGLDVVHADRLDGSLADPTPVTDENATAYVIFTSGSTGRPKGVAVTHRAVHNLLHWARKTFGFGPSDVGLCVTSLGFDLSVFDVLGLLGYGASVYVADEEQQKDPALLLDVLLDEPVTFWNSAPTTLAHVVPLMRPGPGTGDLRLVFLSGDYTPLTLPDELRASFPRVDLISLGGATEATVWSNWFRVGAVDPTWRSIPYGRPIDNARYYVLDADLRPCRIGVEGDLYIAGEVLSQGYRNRPELTEERFVPCPFGPPGEVMYRTGDRAGFLPDGNISFLGRADHQVKIRGFRVELGEIEHRLRTHPDVKDAVVLARDEGGERKLVAYVLAANGSAPGVRELRAHAAEVLPDYMVPNHVAVLDRFPASANGKLDRERLPWPLSTAVAPIPPNGDLRRTLIELFVELVGEDIDPAVDLWDQGATSFTMVQVSTRLQKELGARVPVAVLLDNPTVDGIAAHFAANLAPSTAPDEPAEPSEPSEPAVPSVPQPVDVDILSTEAKAEFTAARWDLRDEGTALPLPDRHLPTPLYRWRGARRDFLDRPVDFDDLASLLDLLRPVTDGDRSRRLYPSAGDTYGVQVYVHVLPDRVSGLAEGVYYYHPEEHALRLLSNGGTLDRTAHFVYNRPVYERAAFEIFLVGQAKAVRPLYDQDADRYLALEAGYLGQLLMSGQAARDLGLCPIGGVAAAPMREALKLDPDHVFLQAFLGGPVEHEKGDKPLAPTDIAVVGMAGRYPDADDLDALWRNLSAGRCAIAPPPATRADGPPGGYLHDVDTFDSMVFGIAPAEAATLDPQLRLLLEVVWACLEDAGHTKTTLGRVGVFVGLMWHDHRLVGSDDWRAGGAARISGTGSEIANRVSHVFDFRGPSLAVDTSCSSSLTALNLAVDSLRRGDCDAAVVGAANLLLHPYHASVLKGLDLIAEAPPRALDAAAGGWSPGEGVGALLLRRLDDAKRDRDVVHGVVESAWVGHSGGSSRFGTPDVATLTGTLAEAVRRAGLTPADIGYVECAASGAALSDAAEVEAVGRLFDAGAHIPIGTLKPNLGHAEAASGLAQITKVLLQLRARRLAPTLVADQPSALVDLDGLPVHFVDRAQPWTDTPLRALVNAVGATGSVGHVVIRAGEETA</sequence>
<dbReference type="PROSITE" id="PS00455">
    <property type="entry name" value="AMP_BINDING"/>
    <property type="match status" value="1"/>
</dbReference>
<dbReference type="InterPro" id="IPR000873">
    <property type="entry name" value="AMP-dep_synth/lig_dom"/>
</dbReference>
<dbReference type="PROSITE" id="PS52004">
    <property type="entry name" value="KS3_2"/>
    <property type="match status" value="1"/>
</dbReference>
<dbReference type="FunFam" id="3.40.50.980:FF:000001">
    <property type="entry name" value="Non-ribosomal peptide synthetase"/>
    <property type="match status" value="1"/>
</dbReference>
<dbReference type="InterPro" id="IPR020845">
    <property type="entry name" value="AMP-binding_CS"/>
</dbReference>
<dbReference type="GO" id="GO:0000036">
    <property type="term" value="F:acyl carrier activity"/>
    <property type="evidence" value="ECO:0007669"/>
    <property type="project" value="TreeGrafter"/>
</dbReference>
<dbReference type="SUPFAM" id="SSF47336">
    <property type="entry name" value="ACP-like"/>
    <property type="match status" value="2"/>
</dbReference>
<dbReference type="Gene3D" id="3.30.300.30">
    <property type="match status" value="1"/>
</dbReference>
<dbReference type="InterPro" id="IPR014031">
    <property type="entry name" value="Ketoacyl_synth_C"/>
</dbReference>
<name>A0A841CCM5_9PSEU</name>
<dbReference type="GO" id="GO:0016746">
    <property type="term" value="F:acyltransferase activity"/>
    <property type="evidence" value="ECO:0007669"/>
    <property type="project" value="InterPro"/>
</dbReference>
<dbReference type="Gene3D" id="3.40.109.10">
    <property type="entry name" value="NADH Oxidase"/>
    <property type="match status" value="1"/>
</dbReference>
<dbReference type="SUPFAM" id="SSF56801">
    <property type="entry name" value="Acetyl-CoA synthetase-like"/>
    <property type="match status" value="1"/>
</dbReference>
<dbReference type="GO" id="GO:0016491">
    <property type="term" value="F:oxidoreductase activity"/>
    <property type="evidence" value="ECO:0007669"/>
    <property type="project" value="InterPro"/>
</dbReference>
<dbReference type="RefSeq" id="WP_184687531.1">
    <property type="nucleotide sequence ID" value="NZ_JACHJN010000001.1"/>
</dbReference>
<proteinExistence type="predicted"/>
<dbReference type="Gene3D" id="3.40.47.10">
    <property type="match status" value="1"/>
</dbReference>
<dbReference type="NCBIfam" id="TIGR01733">
    <property type="entry name" value="AA-adenyl-dom"/>
    <property type="match status" value="1"/>
</dbReference>
<dbReference type="SMART" id="SM00825">
    <property type="entry name" value="PKS_KS"/>
    <property type="match status" value="1"/>
</dbReference>
<keyword evidence="4" id="KW-0808">Transferase</keyword>
<dbReference type="GO" id="GO:0043041">
    <property type="term" value="P:amino acid activation for nonribosomal peptide biosynthetic process"/>
    <property type="evidence" value="ECO:0007669"/>
    <property type="project" value="TreeGrafter"/>
</dbReference>
<accession>A0A841CCM5</accession>
<dbReference type="Pfam" id="PF00550">
    <property type="entry name" value="PP-binding"/>
    <property type="match status" value="2"/>
</dbReference>
<dbReference type="InterPro" id="IPR001242">
    <property type="entry name" value="Condensation_dom"/>
</dbReference>
<feature type="region of interest" description="Disordered" evidence="5">
    <location>
        <begin position="1490"/>
        <end position="1512"/>
    </location>
</feature>